<dbReference type="InterPro" id="IPR006543">
    <property type="entry name" value="Histidinol-phos"/>
</dbReference>
<evidence type="ECO:0000313" key="11">
    <source>
        <dbReference type="EMBL" id="PIM51673.1"/>
    </source>
</evidence>
<evidence type="ECO:0000256" key="8">
    <source>
        <dbReference type="PIRSR" id="PIRSR004682-1"/>
    </source>
</evidence>
<evidence type="ECO:0000256" key="10">
    <source>
        <dbReference type="PIRSR" id="PIRSR004682-4"/>
    </source>
</evidence>
<keyword evidence="3 10" id="KW-0479">Metal-binding</keyword>
<dbReference type="Gene3D" id="3.40.50.1000">
    <property type="entry name" value="HAD superfamily/HAD-like"/>
    <property type="match status" value="1"/>
</dbReference>
<dbReference type="InterPro" id="IPR036412">
    <property type="entry name" value="HAD-like_sf"/>
</dbReference>
<feature type="binding site" evidence="10">
    <location>
        <position position="131"/>
    </location>
    <ligand>
        <name>Mg(2+)</name>
        <dbReference type="ChEBI" id="CHEBI:18420"/>
    </ligand>
</feature>
<evidence type="ECO:0000256" key="1">
    <source>
        <dbReference type="ARBA" id="ARBA00004496"/>
    </source>
</evidence>
<evidence type="ECO:0000256" key="7">
    <source>
        <dbReference type="PIRNR" id="PIRNR004682"/>
    </source>
</evidence>
<proteinExistence type="inferred from homology"/>
<comment type="cofactor">
    <cofactor evidence="10">
        <name>Mg(2+)</name>
        <dbReference type="ChEBI" id="CHEBI:18420"/>
    </cofactor>
</comment>
<keyword evidence="5 7" id="KW-0119">Carbohydrate metabolism</keyword>
<evidence type="ECO:0000256" key="5">
    <source>
        <dbReference type="ARBA" id="ARBA00023277"/>
    </source>
</evidence>
<dbReference type="InterPro" id="IPR006549">
    <property type="entry name" value="HAD-SF_hydro_IIIA"/>
</dbReference>
<comment type="cofactor">
    <cofactor evidence="10">
        <name>Zn(2+)</name>
        <dbReference type="ChEBI" id="CHEBI:29105"/>
    </cofactor>
</comment>
<dbReference type="OrthoDB" id="9781367at2"/>
<dbReference type="PANTHER" id="PTHR42891">
    <property type="entry name" value="D-GLYCERO-BETA-D-MANNO-HEPTOSE-1,7-BISPHOSPHATE 7-PHOSPHATASE"/>
    <property type="match status" value="1"/>
</dbReference>
<evidence type="ECO:0000256" key="6">
    <source>
        <dbReference type="ARBA" id="ARBA00031828"/>
    </source>
</evidence>
<feature type="binding site" evidence="10">
    <location>
        <position position="104"/>
    </location>
    <ligand>
        <name>Zn(2+)</name>
        <dbReference type="ChEBI" id="CHEBI:29105"/>
    </ligand>
</feature>
<dbReference type="PIRSF" id="PIRSF004682">
    <property type="entry name" value="GmhB"/>
    <property type="match status" value="1"/>
</dbReference>
<organism evidence="11 12">
    <name type="scientific">Roseateles chitinivorans</name>
    <dbReference type="NCBI Taxonomy" id="2917965"/>
    <lineage>
        <taxon>Bacteria</taxon>
        <taxon>Pseudomonadati</taxon>
        <taxon>Pseudomonadota</taxon>
        <taxon>Betaproteobacteria</taxon>
        <taxon>Burkholderiales</taxon>
        <taxon>Sphaerotilaceae</taxon>
        <taxon>Roseateles</taxon>
    </lineage>
</organism>
<keyword evidence="10" id="KW-0460">Magnesium</keyword>
<feature type="active site" description="Proton donor" evidence="8">
    <location>
        <position position="10"/>
    </location>
</feature>
<feature type="site" description="Stabilizes the phosphoryl group" evidence="9">
    <location>
        <position position="106"/>
    </location>
</feature>
<feature type="binding site" evidence="10">
    <location>
        <position position="90"/>
    </location>
    <ligand>
        <name>Zn(2+)</name>
        <dbReference type="ChEBI" id="CHEBI:29105"/>
    </ligand>
</feature>
<dbReference type="InterPro" id="IPR004446">
    <property type="entry name" value="Heptose_bisP_phosphatase"/>
</dbReference>
<reference evidence="11 12" key="1">
    <citation type="submission" date="2017-11" db="EMBL/GenBank/DDBJ databases">
        <title>Draft genome sequence of Mitsuaria sp. HWN-4.</title>
        <authorList>
            <person name="Gundlapally S.R."/>
        </authorList>
    </citation>
    <scope>NUCLEOTIDE SEQUENCE [LARGE SCALE GENOMIC DNA]</scope>
    <source>
        <strain evidence="11 12">HWN-4</strain>
    </source>
</reference>
<dbReference type="GO" id="GO:0005975">
    <property type="term" value="P:carbohydrate metabolic process"/>
    <property type="evidence" value="ECO:0007669"/>
    <property type="project" value="InterPro"/>
</dbReference>
<dbReference type="NCBIfam" id="TIGR01662">
    <property type="entry name" value="HAD-SF-IIIA"/>
    <property type="match status" value="1"/>
</dbReference>
<dbReference type="InterPro" id="IPR023214">
    <property type="entry name" value="HAD_sf"/>
</dbReference>
<comment type="subcellular location">
    <subcellularLocation>
        <location evidence="1 7">Cytoplasm</location>
    </subcellularLocation>
</comment>
<dbReference type="GO" id="GO:0016791">
    <property type="term" value="F:phosphatase activity"/>
    <property type="evidence" value="ECO:0007669"/>
    <property type="project" value="InterPro"/>
</dbReference>
<comment type="caution">
    <text evidence="11">The sequence shown here is derived from an EMBL/GenBank/DDBJ whole genome shotgun (WGS) entry which is preliminary data.</text>
</comment>
<feature type="binding site" evidence="10">
    <location>
        <position position="8"/>
    </location>
    <ligand>
        <name>Mg(2+)</name>
        <dbReference type="ChEBI" id="CHEBI:18420"/>
    </ligand>
</feature>
<keyword evidence="2 7" id="KW-0963">Cytoplasm</keyword>
<keyword evidence="4 7" id="KW-0378">Hydrolase</keyword>
<dbReference type="EC" id="3.1.3.-" evidence="7"/>
<dbReference type="GO" id="GO:0046872">
    <property type="term" value="F:metal ion binding"/>
    <property type="evidence" value="ECO:0007669"/>
    <property type="project" value="UniProtKB-KW"/>
</dbReference>
<dbReference type="NCBIfam" id="TIGR01656">
    <property type="entry name" value="Histidinol-ppas"/>
    <property type="match status" value="1"/>
</dbReference>
<keyword evidence="10" id="KW-0862">Zinc</keyword>
<name>A0A2G9C5H2_9BURK</name>
<dbReference type="CDD" id="cd07503">
    <property type="entry name" value="HAD_HisB-N"/>
    <property type="match status" value="1"/>
</dbReference>
<sequence>MRPCLFIDKDGTLIENVPYNVDPAQLRFMPGAGQALAALSSAGLALVIVTNQSGLARGYFTRAQFAQLQEALLQRLRDEAGVRIDDVLLCPHEPDAQGRPACLCRKPAPGMLITAARRHGLDLTRSWMVGDTLDDVEAGRRAGARGLLFDSGGETVWRRSPLREPEAVFDNWAAVAAHVLDEVATGATPAGRST</sequence>
<feature type="binding site" evidence="10">
    <location>
        <position position="92"/>
    </location>
    <ligand>
        <name>Zn(2+)</name>
        <dbReference type="ChEBI" id="CHEBI:29105"/>
    </ligand>
</feature>
<dbReference type="AlphaFoldDB" id="A0A2G9C5H2"/>
<feature type="binding site" evidence="10">
    <location>
        <position position="10"/>
    </location>
    <ligand>
        <name>Mg(2+)</name>
        <dbReference type="ChEBI" id="CHEBI:18420"/>
    </ligand>
</feature>
<accession>A0A2G9C5H2</accession>
<feature type="binding site" evidence="10">
    <location>
        <position position="102"/>
    </location>
    <ligand>
        <name>Zn(2+)</name>
        <dbReference type="ChEBI" id="CHEBI:29105"/>
    </ligand>
</feature>
<keyword evidence="12" id="KW-1185">Reference proteome</keyword>
<dbReference type="EMBL" id="PEOG01000057">
    <property type="protein sequence ID" value="PIM51673.1"/>
    <property type="molecule type" value="Genomic_DNA"/>
</dbReference>
<dbReference type="SUPFAM" id="SSF56784">
    <property type="entry name" value="HAD-like"/>
    <property type="match status" value="1"/>
</dbReference>
<evidence type="ECO:0000256" key="9">
    <source>
        <dbReference type="PIRSR" id="PIRSR004682-3"/>
    </source>
</evidence>
<feature type="site" description="Stabilizes the phosphoryl group" evidence="9">
    <location>
        <position position="50"/>
    </location>
</feature>
<dbReference type="PANTHER" id="PTHR42891:SF1">
    <property type="entry name" value="D-GLYCERO-BETA-D-MANNO-HEPTOSE-1,7-BISPHOSPHATE 7-PHOSPHATASE"/>
    <property type="match status" value="1"/>
</dbReference>
<protein>
    <recommendedName>
        <fullName evidence="6 7">D,D-heptose 1,7-bisphosphate phosphatase</fullName>
        <ecNumber evidence="7">3.1.3.-</ecNumber>
    </recommendedName>
</protein>
<evidence type="ECO:0000256" key="4">
    <source>
        <dbReference type="ARBA" id="ARBA00022801"/>
    </source>
</evidence>
<dbReference type="Proteomes" id="UP000231501">
    <property type="component" value="Unassembled WGS sequence"/>
</dbReference>
<feature type="site" description="Contributes to substrate recognition" evidence="9">
    <location>
        <position position="105"/>
    </location>
</feature>
<evidence type="ECO:0000256" key="2">
    <source>
        <dbReference type="ARBA" id="ARBA00022490"/>
    </source>
</evidence>
<evidence type="ECO:0000313" key="12">
    <source>
        <dbReference type="Proteomes" id="UP000231501"/>
    </source>
</evidence>
<dbReference type="Pfam" id="PF13242">
    <property type="entry name" value="Hydrolase_like"/>
    <property type="match status" value="1"/>
</dbReference>
<comment type="similarity">
    <text evidence="7">Belongs to the gmhB family.</text>
</comment>
<dbReference type="GO" id="GO:0005737">
    <property type="term" value="C:cytoplasm"/>
    <property type="evidence" value="ECO:0007669"/>
    <property type="project" value="UniProtKB-SubCell"/>
</dbReference>
<feature type="active site" description="Nucleophile" evidence="8">
    <location>
        <position position="8"/>
    </location>
</feature>
<gene>
    <name evidence="11" type="ORF">CS062_18735</name>
</gene>
<evidence type="ECO:0000256" key="3">
    <source>
        <dbReference type="ARBA" id="ARBA00022723"/>
    </source>
</evidence>